<keyword evidence="3 6" id="KW-1133">Transmembrane helix</keyword>
<comment type="caution">
    <text evidence="7">The sequence shown here is derived from an EMBL/GenBank/DDBJ whole genome shotgun (WGS) entry which is preliminary data.</text>
</comment>
<dbReference type="PANTHER" id="PTHR36926">
    <property type="entry name" value="COLICIN V PRODUCTION PROTEIN"/>
    <property type="match status" value="1"/>
</dbReference>
<feature type="region of interest" description="Disordered" evidence="5">
    <location>
        <begin position="177"/>
        <end position="224"/>
    </location>
</feature>
<feature type="compositionally biased region" description="Polar residues" evidence="5">
    <location>
        <begin position="196"/>
        <end position="224"/>
    </location>
</feature>
<feature type="transmembrane region" description="Helical" evidence="6">
    <location>
        <begin position="108"/>
        <end position="131"/>
    </location>
</feature>
<keyword evidence="4 6" id="KW-0472">Membrane</keyword>
<dbReference type="PANTHER" id="PTHR36926:SF1">
    <property type="entry name" value="COLICIN V PRODUCTION PROTEIN"/>
    <property type="match status" value="1"/>
</dbReference>
<feature type="transmembrane region" description="Helical" evidence="6">
    <location>
        <begin position="67"/>
        <end position="88"/>
    </location>
</feature>
<organism evidence="7 8">
    <name type="scientific">Aestuariivirga litoralis</name>
    <dbReference type="NCBI Taxonomy" id="2650924"/>
    <lineage>
        <taxon>Bacteria</taxon>
        <taxon>Pseudomonadati</taxon>
        <taxon>Pseudomonadota</taxon>
        <taxon>Alphaproteobacteria</taxon>
        <taxon>Hyphomicrobiales</taxon>
        <taxon>Aestuariivirgaceae</taxon>
        <taxon>Aestuariivirga</taxon>
    </lineage>
</organism>
<evidence type="ECO:0000256" key="3">
    <source>
        <dbReference type="ARBA" id="ARBA00022989"/>
    </source>
</evidence>
<evidence type="ECO:0000313" key="8">
    <source>
        <dbReference type="Proteomes" id="UP000248795"/>
    </source>
</evidence>
<feature type="transmembrane region" description="Helical" evidence="6">
    <location>
        <begin position="30"/>
        <end position="47"/>
    </location>
</feature>
<dbReference type="EMBL" id="QKVK01000001">
    <property type="protein sequence ID" value="PZF78297.1"/>
    <property type="molecule type" value="Genomic_DNA"/>
</dbReference>
<proteinExistence type="predicted"/>
<evidence type="ECO:0000256" key="6">
    <source>
        <dbReference type="SAM" id="Phobius"/>
    </source>
</evidence>
<comment type="subcellular location">
    <subcellularLocation>
        <location evidence="1">Membrane</location>
        <topology evidence="1">Multi-pass membrane protein</topology>
    </subcellularLocation>
</comment>
<dbReference type="Pfam" id="PF02674">
    <property type="entry name" value="Colicin_V"/>
    <property type="match status" value="1"/>
</dbReference>
<sequence>MPLTLLDFILLAIMLVSGLLALMRGFTREVLSLVAWGAAAVAAYFAIKQPALVTWAKANVPYLEKDILAQIAVGATAFLIVLIIVSIISVKISDWVVDSAAGSFDRTLGFIFGVVRGFILVAIAYLFYGWLLPFDKQETWVRNAYSLPMIKSAGEGLLSFMPPDIADTLNNTALATGGEKTSAEPEAGQTDPGYKTNDSQQLDNLMQSTGGNDQQPAAGQETGQ</sequence>
<dbReference type="GO" id="GO:0016020">
    <property type="term" value="C:membrane"/>
    <property type="evidence" value="ECO:0007669"/>
    <property type="project" value="UniProtKB-SubCell"/>
</dbReference>
<dbReference type="AlphaFoldDB" id="A0A2W2BRB3"/>
<name>A0A2W2BRB3_9HYPH</name>
<feature type="transmembrane region" description="Helical" evidence="6">
    <location>
        <begin position="6"/>
        <end position="23"/>
    </location>
</feature>
<accession>A0A2W2BRB3</accession>
<dbReference type="InterPro" id="IPR052719">
    <property type="entry name" value="CvpA-like"/>
</dbReference>
<evidence type="ECO:0000256" key="4">
    <source>
        <dbReference type="ARBA" id="ARBA00023136"/>
    </source>
</evidence>
<dbReference type="RefSeq" id="WP_111195625.1">
    <property type="nucleotide sequence ID" value="NZ_QKVK01000001.1"/>
</dbReference>
<evidence type="ECO:0000256" key="5">
    <source>
        <dbReference type="SAM" id="MobiDB-lite"/>
    </source>
</evidence>
<reference evidence="8" key="1">
    <citation type="submission" date="2018-06" db="EMBL/GenBank/DDBJ databases">
        <title>Aestuariibacter litoralis strain KCTC 52945T.</title>
        <authorList>
            <person name="Li X."/>
            <person name="Salam N."/>
            <person name="Li J.-L."/>
            <person name="Chen Y.-M."/>
            <person name="Yang Z.-W."/>
            <person name="Zhang L.-Y."/>
            <person name="Han M.-X."/>
            <person name="Xiao M."/>
            <person name="Li W.-J."/>
        </authorList>
    </citation>
    <scope>NUCLEOTIDE SEQUENCE [LARGE SCALE GENOMIC DNA]</scope>
    <source>
        <strain evidence="8">KCTC 52945</strain>
    </source>
</reference>
<evidence type="ECO:0000313" key="7">
    <source>
        <dbReference type="EMBL" id="PZF78297.1"/>
    </source>
</evidence>
<dbReference type="GO" id="GO:0009403">
    <property type="term" value="P:toxin biosynthetic process"/>
    <property type="evidence" value="ECO:0007669"/>
    <property type="project" value="InterPro"/>
</dbReference>
<evidence type="ECO:0000256" key="2">
    <source>
        <dbReference type="ARBA" id="ARBA00022692"/>
    </source>
</evidence>
<dbReference type="Proteomes" id="UP000248795">
    <property type="component" value="Unassembled WGS sequence"/>
</dbReference>
<evidence type="ECO:0000256" key="1">
    <source>
        <dbReference type="ARBA" id="ARBA00004141"/>
    </source>
</evidence>
<gene>
    <name evidence="7" type="ORF">DK847_00265</name>
</gene>
<dbReference type="InterPro" id="IPR003825">
    <property type="entry name" value="Colicin-V_CvpA"/>
</dbReference>
<keyword evidence="2 6" id="KW-0812">Transmembrane</keyword>
<protein>
    <submittedName>
        <fullName evidence="7">CvpA family protein</fullName>
    </submittedName>
</protein>
<keyword evidence="8" id="KW-1185">Reference proteome</keyword>